<sequence length="117" mass="13532">MFGSEPLEISKMNNKKRKKDSPSFIYIGVDSRDSNESKVGRTIRDTKMRESETTNPYYRIVEQFPLNVTNGALNKIETDIHYRLTKKYSRIKHSSSGKIQSGSLAAQKKLKWLFKTI</sequence>
<dbReference type="EMBL" id="BSPV01000004">
    <property type="protein sequence ID" value="GLT14389.1"/>
    <property type="molecule type" value="Genomic_DNA"/>
</dbReference>
<keyword evidence="2" id="KW-1185">Reference proteome</keyword>
<organism evidence="1 2">
    <name type="scientific">Vibrio algivorus</name>
    <dbReference type="NCBI Taxonomy" id="1667024"/>
    <lineage>
        <taxon>Bacteria</taxon>
        <taxon>Pseudomonadati</taxon>
        <taxon>Pseudomonadota</taxon>
        <taxon>Gammaproteobacteria</taxon>
        <taxon>Vibrionales</taxon>
        <taxon>Vibrionaceae</taxon>
        <taxon>Vibrio</taxon>
    </lineage>
</organism>
<comment type="caution">
    <text evidence="1">The sequence shown here is derived from an EMBL/GenBank/DDBJ whole genome shotgun (WGS) entry which is preliminary data.</text>
</comment>
<evidence type="ECO:0000313" key="1">
    <source>
        <dbReference type="EMBL" id="GLT14389.1"/>
    </source>
</evidence>
<name>A0ABQ6ENJ0_9VIBR</name>
<gene>
    <name evidence="1" type="ORF">GCM10007931_13640</name>
</gene>
<evidence type="ECO:0008006" key="3">
    <source>
        <dbReference type="Google" id="ProtNLM"/>
    </source>
</evidence>
<proteinExistence type="predicted"/>
<dbReference type="Proteomes" id="UP001157156">
    <property type="component" value="Unassembled WGS sequence"/>
</dbReference>
<evidence type="ECO:0000313" key="2">
    <source>
        <dbReference type="Proteomes" id="UP001157156"/>
    </source>
</evidence>
<accession>A0ABQ6ENJ0</accession>
<reference evidence="2" key="1">
    <citation type="journal article" date="2019" name="Int. J. Syst. Evol. Microbiol.">
        <title>The Global Catalogue of Microorganisms (GCM) 10K type strain sequencing project: providing services to taxonomists for standard genome sequencing and annotation.</title>
        <authorList>
            <consortium name="The Broad Institute Genomics Platform"/>
            <consortium name="The Broad Institute Genome Sequencing Center for Infectious Disease"/>
            <person name="Wu L."/>
            <person name="Ma J."/>
        </authorList>
    </citation>
    <scope>NUCLEOTIDE SEQUENCE [LARGE SCALE GENOMIC DNA]</scope>
    <source>
        <strain evidence="2">NBRC 111146</strain>
    </source>
</reference>
<protein>
    <recommendedName>
        <fullName evidence="3">GIY-YIG nuclease family protein</fullName>
    </recommendedName>
</protein>